<dbReference type="InterPro" id="IPR036388">
    <property type="entry name" value="WH-like_DNA-bd_sf"/>
</dbReference>
<evidence type="ECO:0000256" key="1">
    <source>
        <dbReference type="ARBA" id="ARBA00023015"/>
    </source>
</evidence>
<dbReference type="InterPro" id="IPR012318">
    <property type="entry name" value="HTH_CRP"/>
</dbReference>
<accession>A0A220U403</accession>
<feature type="domain" description="HTH crp-type" evidence="6">
    <location>
        <begin position="146"/>
        <end position="219"/>
    </location>
</feature>
<dbReference type="InterPro" id="IPR000595">
    <property type="entry name" value="cNMP-bd_dom"/>
</dbReference>
<sequence length="237" mass="26768">MGLVNQLTVETNTVHLSDRSMQKLREIMNLETFSKDSRIFWEGDSNDKLFFLQEGTVQLTKLSEDGKDLTLHYFFPGDLFGEFDPMHKQTSALTAVAVEKCVIGVIKQAHLKVLLWQDGDLAIEFAQWQTHMQHYTQLKLRDLLFHGKNGALAAMLVRAANTYGIKSGKKIVISKKFTDSELANLIGSSRETVNRMLKSFKKSGMIKCEQGNIELLDLTGLKKICHCEDCPVGICRL</sequence>
<dbReference type="InterPro" id="IPR018490">
    <property type="entry name" value="cNMP-bd_dom_sf"/>
</dbReference>
<proteinExistence type="predicted"/>
<dbReference type="OrthoDB" id="9810708at2"/>
<keyword evidence="8" id="KW-1185">Reference proteome</keyword>
<protein>
    <submittedName>
        <fullName evidence="7">Crp/Fnr family transcriptional regulator</fullName>
    </submittedName>
</protein>
<dbReference type="GO" id="GO:0005829">
    <property type="term" value="C:cytosol"/>
    <property type="evidence" value="ECO:0007669"/>
    <property type="project" value="TreeGrafter"/>
</dbReference>
<keyword evidence="4" id="KW-0804">Transcription</keyword>
<dbReference type="Pfam" id="PF00027">
    <property type="entry name" value="cNMP_binding"/>
    <property type="match status" value="1"/>
</dbReference>
<dbReference type="Gene3D" id="1.10.10.10">
    <property type="entry name" value="Winged helix-like DNA-binding domain superfamily/Winged helix DNA-binding domain"/>
    <property type="match status" value="1"/>
</dbReference>
<keyword evidence="3" id="KW-0010">Activator</keyword>
<dbReference type="PROSITE" id="PS50042">
    <property type="entry name" value="CNMP_BINDING_3"/>
    <property type="match status" value="1"/>
</dbReference>
<dbReference type="SMART" id="SM00419">
    <property type="entry name" value="HTH_CRP"/>
    <property type="match status" value="1"/>
</dbReference>
<dbReference type="Proteomes" id="UP000198312">
    <property type="component" value="Chromosome"/>
</dbReference>
<dbReference type="PRINTS" id="PR00034">
    <property type="entry name" value="HTHCRP"/>
</dbReference>
<dbReference type="InterPro" id="IPR050397">
    <property type="entry name" value="Env_Response_Regulators"/>
</dbReference>
<dbReference type="RefSeq" id="WP_089061905.1">
    <property type="nucleotide sequence ID" value="NZ_CP022315.1"/>
</dbReference>
<keyword evidence="2" id="KW-0238">DNA-binding</keyword>
<evidence type="ECO:0000256" key="3">
    <source>
        <dbReference type="ARBA" id="ARBA00023159"/>
    </source>
</evidence>
<evidence type="ECO:0000259" key="6">
    <source>
        <dbReference type="PROSITE" id="PS51063"/>
    </source>
</evidence>
<dbReference type="SUPFAM" id="SSF51206">
    <property type="entry name" value="cAMP-binding domain-like"/>
    <property type="match status" value="1"/>
</dbReference>
<dbReference type="AlphaFoldDB" id="A0A220U403"/>
<dbReference type="GO" id="GO:0003677">
    <property type="term" value="F:DNA binding"/>
    <property type="evidence" value="ECO:0007669"/>
    <property type="project" value="UniProtKB-KW"/>
</dbReference>
<dbReference type="InterPro" id="IPR014710">
    <property type="entry name" value="RmlC-like_jellyroll"/>
</dbReference>
<evidence type="ECO:0000313" key="8">
    <source>
        <dbReference type="Proteomes" id="UP000198312"/>
    </source>
</evidence>
<dbReference type="PANTHER" id="PTHR24567:SF74">
    <property type="entry name" value="HTH-TYPE TRANSCRIPTIONAL REGULATOR ARCR"/>
    <property type="match status" value="1"/>
</dbReference>
<evidence type="ECO:0000256" key="2">
    <source>
        <dbReference type="ARBA" id="ARBA00023125"/>
    </source>
</evidence>
<dbReference type="Pfam" id="PF13545">
    <property type="entry name" value="HTH_Crp_2"/>
    <property type="match status" value="1"/>
</dbReference>
<dbReference type="Gene3D" id="2.60.120.10">
    <property type="entry name" value="Jelly Rolls"/>
    <property type="match status" value="1"/>
</dbReference>
<evidence type="ECO:0000313" key="7">
    <source>
        <dbReference type="EMBL" id="ASK62646.1"/>
    </source>
</evidence>
<dbReference type="SMART" id="SM00100">
    <property type="entry name" value="cNMP"/>
    <property type="match status" value="1"/>
</dbReference>
<dbReference type="PROSITE" id="PS51063">
    <property type="entry name" value="HTH_CRP_2"/>
    <property type="match status" value="1"/>
</dbReference>
<evidence type="ECO:0000256" key="4">
    <source>
        <dbReference type="ARBA" id="ARBA00023163"/>
    </source>
</evidence>
<dbReference type="PANTHER" id="PTHR24567">
    <property type="entry name" value="CRP FAMILY TRANSCRIPTIONAL REGULATORY PROTEIN"/>
    <property type="match status" value="1"/>
</dbReference>
<dbReference type="CDD" id="cd00038">
    <property type="entry name" value="CAP_ED"/>
    <property type="match status" value="1"/>
</dbReference>
<dbReference type="EMBL" id="CP022315">
    <property type="protein sequence ID" value="ASK62646.1"/>
    <property type="molecule type" value="Genomic_DNA"/>
</dbReference>
<feature type="domain" description="Cyclic nucleotide-binding" evidence="5">
    <location>
        <begin position="15"/>
        <end position="115"/>
    </location>
</feature>
<gene>
    <name evidence="7" type="ORF">CFK37_11030</name>
</gene>
<evidence type="ECO:0000259" key="5">
    <source>
        <dbReference type="PROSITE" id="PS50042"/>
    </source>
</evidence>
<keyword evidence="1" id="KW-0805">Transcription regulation</keyword>
<dbReference type="GO" id="GO:0003700">
    <property type="term" value="F:DNA-binding transcription factor activity"/>
    <property type="evidence" value="ECO:0007669"/>
    <property type="project" value="TreeGrafter"/>
</dbReference>
<dbReference type="KEGG" id="vil:CFK37_11030"/>
<dbReference type="SUPFAM" id="SSF46785">
    <property type="entry name" value="Winged helix' DNA-binding domain"/>
    <property type="match status" value="1"/>
</dbReference>
<dbReference type="InterPro" id="IPR036390">
    <property type="entry name" value="WH_DNA-bd_sf"/>
</dbReference>
<name>A0A220U403_9BACI</name>
<organism evidence="7 8">
    <name type="scientific">Virgibacillus phasianinus</name>
    <dbReference type="NCBI Taxonomy" id="2017483"/>
    <lineage>
        <taxon>Bacteria</taxon>
        <taxon>Bacillati</taxon>
        <taxon>Bacillota</taxon>
        <taxon>Bacilli</taxon>
        <taxon>Bacillales</taxon>
        <taxon>Bacillaceae</taxon>
        <taxon>Virgibacillus</taxon>
    </lineage>
</organism>
<reference evidence="7 8" key="1">
    <citation type="submission" date="2017-07" db="EMBL/GenBank/DDBJ databases">
        <title>Virgibacillus sp. LM2416.</title>
        <authorList>
            <person name="Tak E.J."/>
            <person name="Bae J.-W."/>
        </authorList>
    </citation>
    <scope>NUCLEOTIDE SEQUENCE [LARGE SCALE GENOMIC DNA]</scope>
    <source>
        <strain evidence="7 8">LM2416</strain>
    </source>
</reference>